<keyword evidence="6" id="KW-1185">Reference proteome</keyword>
<keyword evidence="4" id="KW-0539">Nucleus</keyword>
<keyword evidence="3" id="KW-0963">Cytoplasm</keyword>
<reference evidence="5" key="1">
    <citation type="submission" date="2022-04" db="EMBL/GenBank/DDBJ databases">
        <title>A functionally conserved STORR gene fusion in Papaver species that diverged 16.8 million years ago.</title>
        <authorList>
            <person name="Catania T."/>
        </authorList>
    </citation>
    <scope>NUCLEOTIDE SEQUENCE</scope>
    <source>
        <strain evidence="5">S-188037</strain>
    </source>
</reference>
<dbReference type="AlphaFoldDB" id="A0AAD4T3H8"/>
<evidence type="ECO:0000256" key="4">
    <source>
        <dbReference type="ARBA" id="ARBA00023242"/>
    </source>
</evidence>
<protein>
    <submittedName>
        <fullName evidence="5">Uncharacterized protein</fullName>
    </submittedName>
</protein>
<comment type="subcellular location">
    <subcellularLocation>
        <location evidence="2">Cytoplasm</location>
    </subcellularLocation>
    <subcellularLocation>
        <location evidence="1">Nucleus</location>
    </subcellularLocation>
</comment>
<organism evidence="5 6">
    <name type="scientific">Papaver atlanticum</name>
    <dbReference type="NCBI Taxonomy" id="357466"/>
    <lineage>
        <taxon>Eukaryota</taxon>
        <taxon>Viridiplantae</taxon>
        <taxon>Streptophyta</taxon>
        <taxon>Embryophyta</taxon>
        <taxon>Tracheophyta</taxon>
        <taxon>Spermatophyta</taxon>
        <taxon>Magnoliopsida</taxon>
        <taxon>Ranunculales</taxon>
        <taxon>Papaveraceae</taxon>
        <taxon>Papaveroideae</taxon>
        <taxon>Papaver</taxon>
    </lineage>
</organism>
<dbReference type="Proteomes" id="UP001202328">
    <property type="component" value="Unassembled WGS sequence"/>
</dbReference>
<dbReference type="PANTHER" id="PTHR31250">
    <property type="entry name" value="IQ DOMAIN-CONTAINING PROTEIN IQM3"/>
    <property type="match status" value="1"/>
</dbReference>
<evidence type="ECO:0000313" key="5">
    <source>
        <dbReference type="EMBL" id="KAI3938614.1"/>
    </source>
</evidence>
<accession>A0AAD4T3H8</accession>
<evidence type="ECO:0000256" key="2">
    <source>
        <dbReference type="ARBA" id="ARBA00004496"/>
    </source>
</evidence>
<name>A0AAD4T3H8_9MAGN</name>
<sequence>MIPIVEPTIFLSDIYFVGGALVESWTSPLSNEVRFFLQPCETRNSCFTMGTGKDKGFQVKLQKVCKCCRTQGNLVNSAVLVEKHWWRALDFSAIKPSSISFFNIEKPEIFVSG</sequence>
<dbReference type="InterPro" id="IPR044159">
    <property type="entry name" value="IQM"/>
</dbReference>
<dbReference type="GO" id="GO:0005634">
    <property type="term" value="C:nucleus"/>
    <property type="evidence" value="ECO:0007669"/>
    <property type="project" value="UniProtKB-SubCell"/>
</dbReference>
<evidence type="ECO:0000256" key="3">
    <source>
        <dbReference type="ARBA" id="ARBA00022490"/>
    </source>
</evidence>
<evidence type="ECO:0000256" key="1">
    <source>
        <dbReference type="ARBA" id="ARBA00004123"/>
    </source>
</evidence>
<comment type="caution">
    <text evidence="5">The sequence shown here is derived from an EMBL/GenBank/DDBJ whole genome shotgun (WGS) entry which is preliminary data.</text>
</comment>
<evidence type="ECO:0000313" key="6">
    <source>
        <dbReference type="Proteomes" id="UP001202328"/>
    </source>
</evidence>
<proteinExistence type="predicted"/>
<dbReference type="GO" id="GO:0005737">
    <property type="term" value="C:cytoplasm"/>
    <property type="evidence" value="ECO:0007669"/>
    <property type="project" value="UniProtKB-SubCell"/>
</dbReference>
<dbReference type="PANTHER" id="PTHR31250:SF27">
    <property type="entry name" value="IQ DOMAIN-CONTAINING PROTEIN IQM5"/>
    <property type="match status" value="1"/>
</dbReference>
<dbReference type="EMBL" id="JAJJMB010005516">
    <property type="protein sequence ID" value="KAI3938614.1"/>
    <property type="molecule type" value="Genomic_DNA"/>
</dbReference>
<gene>
    <name evidence="5" type="ORF">MKW98_016119</name>
</gene>